<dbReference type="EMBL" id="CM042888">
    <property type="protein sequence ID" value="KAI4326529.1"/>
    <property type="molecule type" value="Genomic_DNA"/>
</dbReference>
<proteinExistence type="predicted"/>
<protein>
    <submittedName>
        <fullName evidence="1">Uncharacterized protein</fullName>
    </submittedName>
</protein>
<evidence type="ECO:0000313" key="2">
    <source>
        <dbReference type="Proteomes" id="UP001057402"/>
    </source>
</evidence>
<evidence type="ECO:0000313" key="1">
    <source>
        <dbReference type="EMBL" id="KAI4326529.1"/>
    </source>
</evidence>
<dbReference type="Proteomes" id="UP001057402">
    <property type="component" value="Chromosome 9"/>
</dbReference>
<sequence length="341" mass="37658">MAPHPSAQFVEAAFNCAGGQFQLSYTDPEQKLLIRHHLLSLIQDFPYFAISMDSYAHNDGTVVNLVCAMASLRVSSSAPPVPIIIWVHEDYPQAAPMVFLDSSRLDYDRHISPCHPYVDSSSGSIASPYIHSWEFPWSNLRDLVQNLVHLFSLDHPLGVKAQGGSRSGSRHPSYASKNEAIDRLSGMLHVDVMVARSETDAEVEGLLQLQLELAERAEALAGGVGSLWLERRSLRVAVRDSREMANELADWLGRVDDGGRKGAGTGDVEELFVAADEESETRLGCVAGDKAVEETIYALDEAVSNGTMGFEDYMKQVRMLAREQFSYRAMLLKLDINLNST</sequence>
<reference evidence="2" key="1">
    <citation type="journal article" date="2023" name="Front. Plant Sci.">
        <title>Chromosomal-level genome assembly of Melastoma candidum provides insights into trichome evolution.</title>
        <authorList>
            <person name="Zhong Y."/>
            <person name="Wu W."/>
            <person name="Sun C."/>
            <person name="Zou P."/>
            <person name="Liu Y."/>
            <person name="Dai S."/>
            <person name="Zhou R."/>
        </authorList>
    </citation>
    <scope>NUCLEOTIDE SEQUENCE [LARGE SCALE GENOMIC DNA]</scope>
</reference>
<name>A0ACB9MSU9_9MYRT</name>
<organism evidence="1 2">
    <name type="scientific">Melastoma candidum</name>
    <dbReference type="NCBI Taxonomy" id="119954"/>
    <lineage>
        <taxon>Eukaryota</taxon>
        <taxon>Viridiplantae</taxon>
        <taxon>Streptophyta</taxon>
        <taxon>Embryophyta</taxon>
        <taxon>Tracheophyta</taxon>
        <taxon>Spermatophyta</taxon>
        <taxon>Magnoliopsida</taxon>
        <taxon>eudicotyledons</taxon>
        <taxon>Gunneridae</taxon>
        <taxon>Pentapetalae</taxon>
        <taxon>rosids</taxon>
        <taxon>malvids</taxon>
        <taxon>Myrtales</taxon>
        <taxon>Melastomataceae</taxon>
        <taxon>Melastomatoideae</taxon>
        <taxon>Melastomateae</taxon>
        <taxon>Melastoma</taxon>
    </lineage>
</organism>
<accession>A0ACB9MSU9</accession>
<gene>
    <name evidence="1" type="ORF">MLD38_031835</name>
</gene>
<keyword evidence="2" id="KW-1185">Reference proteome</keyword>
<comment type="caution">
    <text evidence="1">The sequence shown here is derived from an EMBL/GenBank/DDBJ whole genome shotgun (WGS) entry which is preliminary data.</text>
</comment>